<dbReference type="SUPFAM" id="SSF54292">
    <property type="entry name" value="2Fe-2S ferredoxin-like"/>
    <property type="match status" value="1"/>
</dbReference>
<dbReference type="RefSeq" id="WP_016918472.1">
    <property type="nucleotide sequence ID" value="NZ_CP044331.1"/>
</dbReference>
<dbReference type="InterPro" id="IPR036010">
    <property type="entry name" value="2Fe-2S_ferredoxin-like_sf"/>
</dbReference>
<evidence type="ECO:0000259" key="1">
    <source>
        <dbReference type="Pfam" id="PF00111"/>
    </source>
</evidence>
<dbReference type="GO" id="GO:0051536">
    <property type="term" value="F:iron-sulfur cluster binding"/>
    <property type="evidence" value="ECO:0007669"/>
    <property type="project" value="InterPro"/>
</dbReference>
<dbReference type="AlphaFoldDB" id="A0A6B8M9Q5"/>
<accession>A0A6B8M9Q5</accession>
<evidence type="ECO:0000313" key="3">
    <source>
        <dbReference type="Proteomes" id="UP000422569"/>
    </source>
</evidence>
<dbReference type="CDD" id="cd00207">
    <property type="entry name" value="fer2"/>
    <property type="match status" value="1"/>
</dbReference>
<dbReference type="KEGG" id="mpar:F7D14_19225"/>
<dbReference type="Proteomes" id="UP000422569">
    <property type="component" value="Chromosome"/>
</dbReference>
<dbReference type="InterPro" id="IPR001041">
    <property type="entry name" value="2Fe-2S_ferredoxin-type"/>
</dbReference>
<feature type="domain" description="2Fe-2S ferredoxin-type" evidence="1">
    <location>
        <begin position="18"/>
        <end position="73"/>
    </location>
</feature>
<gene>
    <name evidence="2" type="ORF">F7D14_19225</name>
</gene>
<protein>
    <submittedName>
        <fullName evidence="2">2Fe-2S iron-sulfur cluster binding domain-containing protein</fullName>
    </submittedName>
</protein>
<dbReference type="EMBL" id="CP044331">
    <property type="protein sequence ID" value="QGM99406.1"/>
    <property type="molecule type" value="Genomic_DNA"/>
</dbReference>
<organism evidence="2 3">
    <name type="scientific">Methylocystis parvus</name>
    <dbReference type="NCBI Taxonomy" id="134"/>
    <lineage>
        <taxon>Bacteria</taxon>
        <taxon>Pseudomonadati</taxon>
        <taxon>Pseudomonadota</taxon>
        <taxon>Alphaproteobacteria</taxon>
        <taxon>Hyphomicrobiales</taxon>
        <taxon>Methylocystaceae</taxon>
        <taxon>Methylocystis</taxon>
    </lineage>
</organism>
<name>A0A6B8M9Q5_9HYPH</name>
<evidence type="ECO:0000313" key="2">
    <source>
        <dbReference type="EMBL" id="QGM99406.1"/>
    </source>
</evidence>
<keyword evidence="3" id="KW-1185">Reference proteome</keyword>
<dbReference type="Pfam" id="PF00111">
    <property type="entry name" value="Fer2"/>
    <property type="match status" value="1"/>
</dbReference>
<proteinExistence type="predicted"/>
<dbReference type="Gene3D" id="3.10.20.30">
    <property type="match status" value="1"/>
</dbReference>
<dbReference type="InterPro" id="IPR012675">
    <property type="entry name" value="Beta-grasp_dom_sf"/>
</dbReference>
<reference evidence="2 3" key="1">
    <citation type="submission" date="2019-09" db="EMBL/GenBank/DDBJ databases">
        <title>Isolation and complete genome sequencing of Methylocystis species.</title>
        <authorList>
            <person name="Rumah B.L."/>
            <person name="Stead C.E."/>
            <person name="Stevens B.C."/>
            <person name="Minton N.P."/>
            <person name="Grosse-Honebrink A."/>
            <person name="Zhang Y."/>
        </authorList>
    </citation>
    <scope>NUCLEOTIDE SEQUENCE [LARGE SCALE GENOMIC DNA]</scope>
    <source>
        <strain evidence="2 3">BRCS2</strain>
    </source>
</reference>
<sequence>MPNVTFSSPLLSHPVTIFTADEESSNVLALAEAHRIPLPHVCGRGECGDCMIDVLTLSGKLLGSILTEKEKARLSAAGKMTPEDIRLAEAKDIAPRYRLACQFVPRYEDVLVKFSGRPGDA</sequence>